<accession>A0A915HQW2</accession>
<dbReference type="WBParaSite" id="nRc.2.0.1.t04114-RA">
    <property type="protein sequence ID" value="nRc.2.0.1.t04114-RA"/>
    <property type="gene ID" value="nRc.2.0.1.g04114"/>
</dbReference>
<keyword evidence="1" id="KW-1185">Reference proteome</keyword>
<sequence>MAFRHCFEASSDLPLSPPRWGTLQEALKGKMFSNSCGPADLSNTTLALSTMGPEKMKCQGISISYLAKQSVSFWQKAFFLSAQAPLGGGVPAGFKACKQVLTLLWA</sequence>
<dbReference type="AlphaFoldDB" id="A0A915HQW2"/>
<organism evidence="1 2">
    <name type="scientific">Romanomermis culicivorax</name>
    <name type="common">Nematode worm</name>
    <dbReference type="NCBI Taxonomy" id="13658"/>
    <lineage>
        <taxon>Eukaryota</taxon>
        <taxon>Metazoa</taxon>
        <taxon>Ecdysozoa</taxon>
        <taxon>Nematoda</taxon>
        <taxon>Enoplea</taxon>
        <taxon>Dorylaimia</taxon>
        <taxon>Mermithida</taxon>
        <taxon>Mermithoidea</taxon>
        <taxon>Mermithidae</taxon>
        <taxon>Romanomermis</taxon>
    </lineage>
</organism>
<protein>
    <submittedName>
        <fullName evidence="2">Uncharacterized protein</fullName>
    </submittedName>
</protein>
<dbReference type="Proteomes" id="UP000887565">
    <property type="component" value="Unplaced"/>
</dbReference>
<evidence type="ECO:0000313" key="1">
    <source>
        <dbReference type="Proteomes" id="UP000887565"/>
    </source>
</evidence>
<reference evidence="2" key="1">
    <citation type="submission" date="2022-11" db="UniProtKB">
        <authorList>
            <consortium name="WormBaseParasite"/>
        </authorList>
    </citation>
    <scope>IDENTIFICATION</scope>
</reference>
<name>A0A915HQW2_ROMCU</name>
<proteinExistence type="predicted"/>
<evidence type="ECO:0000313" key="2">
    <source>
        <dbReference type="WBParaSite" id="nRc.2.0.1.t04114-RA"/>
    </source>
</evidence>